<dbReference type="Proteomes" id="UP001233999">
    <property type="component" value="Unassembled WGS sequence"/>
</dbReference>
<dbReference type="SUPFAM" id="SSF56112">
    <property type="entry name" value="Protein kinase-like (PK-like)"/>
    <property type="match status" value="1"/>
</dbReference>
<protein>
    <recommendedName>
        <fullName evidence="6">Choline/ethanolamine kinase</fullName>
    </recommendedName>
</protein>
<keyword evidence="5" id="KW-1185">Reference proteome</keyword>
<dbReference type="GO" id="GO:0006646">
    <property type="term" value="P:phosphatidylethanolamine biosynthetic process"/>
    <property type="evidence" value="ECO:0007669"/>
    <property type="project" value="TreeGrafter"/>
</dbReference>
<evidence type="ECO:0000313" key="4">
    <source>
        <dbReference type="EMBL" id="KAJ9589438.1"/>
    </source>
</evidence>
<keyword evidence="1" id="KW-0443">Lipid metabolism</keyword>
<organism evidence="4 5">
    <name type="scientific">Diploptera punctata</name>
    <name type="common">Pacific beetle cockroach</name>
    <dbReference type="NCBI Taxonomy" id="6984"/>
    <lineage>
        <taxon>Eukaryota</taxon>
        <taxon>Metazoa</taxon>
        <taxon>Ecdysozoa</taxon>
        <taxon>Arthropoda</taxon>
        <taxon>Hexapoda</taxon>
        <taxon>Insecta</taxon>
        <taxon>Pterygota</taxon>
        <taxon>Neoptera</taxon>
        <taxon>Polyneoptera</taxon>
        <taxon>Dictyoptera</taxon>
        <taxon>Blattodea</taxon>
        <taxon>Blaberoidea</taxon>
        <taxon>Blaberidae</taxon>
        <taxon>Diplopterinae</taxon>
        <taxon>Diploptera</taxon>
    </lineage>
</organism>
<dbReference type="GO" id="GO:0004305">
    <property type="term" value="F:ethanolamine kinase activity"/>
    <property type="evidence" value="ECO:0007669"/>
    <property type="project" value="TreeGrafter"/>
</dbReference>
<accession>A0AAD8EGG1</accession>
<dbReference type="AlphaFoldDB" id="A0AAD8EGG1"/>
<dbReference type="GO" id="GO:0004103">
    <property type="term" value="F:choline kinase activity"/>
    <property type="evidence" value="ECO:0007669"/>
    <property type="project" value="TreeGrafter"/>
</dbReference>
<dbReference type="PANTHER" id="PTHR22603:SF93">
    <property type="entry name" value="RE24176P"/>
    <property type="match status" value="1"/>
</dbReference>
<sequence length="428" mass="49301">ENVAPQNVETFHDDIATSGDSAIPLLDQDCSSDELAVRTTPITHLDADIRERAQKLCSEYLRGAWTKISPQELYIRKVSGGLSNLLYYCALPASQHSVHGEPTHVLLRLYGQLHGERALEGLVTEAVIFTMLSENQRGPRLLGVFPGGRIEEYIPARPLQTSELSDPVLSRLVAEKLAQIHMMDVPINKEPRWLWDTMNRWLGNVQDFMSKQHSDPVSKARANKLMSYSLKLELDWLKEFLKSIKSPVMFCHNDLQEGNILRRLDPEESNRSQPELVVIDFEFCSYNYRGFDIANHMCEWVYNYSNENPPYFWATHDTFPTLEQQGRIFERIRPYLQAMKGQCSTVAQPVPKEDMEQLLKEVQAFTLASHFFWGLWSVCYASISTIPFDYWEYGEERFESYFKHKALMFQGIDESPASKSIIALMKTL</sequence>
<comment type="similarity">
    <text evidence="3">Belongs to the choline/ethanolamine kinase family.</text>
</comment>
<evidence type="ECO:0000256" key="2">
    <source>
        <dbReference type="ARBA" id="ARBA00023264"/>
    </source>
</evidence>
<dbReference type="CDD" id="cd05156">
    <property type="entry name" value="ChoK_euk"/>
    <property type="match status" value="1"/>
</dbReference>
<dbReference type="PANTHER" id="PTHR22603">
    <property type="entry name" value="CHOLINE/ETHANOALAMINE KINASE"/>
    <property type="match status" value="1"/>
</dbReference>
<gene>
    <name evidence="4" type="ORF">L9F63_017341</name>
</gene>
<keyword evidence="1" id="KW-0444">Lipid biosynthesis</keyword>
<reference evidence="4" key="1">
    <citation type="journal article" date="2023" name="IScience">
        <title>Live-bearing cockroach genome reveals convergent evolutionary mechanisms linked to viviparity in insects and beyond.</title>
        <authorList>
            <person name="Fouks B."/>
            <person name="Harrison M.C."/>
            <person name="Mikhailova A.A."/>
            <person name="Marchal E."/>
            <person name="English S."/>
            <person name="Carruthers M."/>
            <person name="Jennings E.C."/>
            <person name="Chiamaka E.L."/>
            <person name="Frigard R.A."/>
            <person name="Pippel M."/>
            <person name="Attardo G.M."/>
            <person name="Benoit J.B."/>
            <person name="Bornberg-Bauer E."/>
            <person name="Tobe S.S."/>
        </authorList>
    </citation>
    <scope>NUCLEOTIDE SEQUENCE</scope>
    <source>
        <strain evidence="4">Stay&amp;Tobe</strain>
    </source>
</reference>
<name>A0AAD8EGG1_DIPPU</name>
<dbReference type="Pfam" id="PF01633">
    <property type="entry name" value="Choline_kinase"/>
    <property type="match status" value="1"/>
</dbReference>
<dbReference type="InterPro" id="IPR011009">
    <property type="entry name" value="Kinase-like_dom_sf"/>
</dbReference>
<evidence type="ECO:0008006" key="6">
    <source>
        <dbReference type="Google" id="ProtNLM"/>
    </source>
</evidence>
<feature type="non-terminal residue" evidence="4">
    <location>
        <position position="428"/>
    </location>
</feature>
<keyword evidence="2" id="KW-1208">Phospholipid metabolism</keyword>
<reference evidence="4" key="2">
    <citation type="submission" date="2023-05" db="EMBL/GenBank/DDBJ databases">
        <authorList>
            <person name="Fouks B."/>
        </authorList>
    </citation>
    <scope>NUCLEOTIDE SEQUENCE</scope>
    <source>
        <strain evidence="4">Stay&amp;Tobe</strain>
        <tissue evidence="4">Testes</tissue>
    </source>
</reference>
<evidence type="ECO:0000256" key="3">
    <source>
        <dbReference type="ARBA" id="ARBA00038211"/>
    </source>
</evidence>
<evidence type="ECO:0000313" key="5">
    <source>
        <dbReference type="Proteomes" id="UP001233999"/>
    </source>
</evidence>
<dbReference type="EMBL" id="JASPKZ010004939">
    <property type="protein sequence ID" value="KAJ9589438.1"/>
    <property type="molecule type" value="Genomic_DNA"/>
</dbReference>
<dbReference type="Gene3D" id="3.30.200.20">
    <property type="entry name" value="Phosphorylase Kinase, domain 1"/>
    <property type="match status" value="1"/>
</dbReference>
<dbReference type="Gene3D" id="3.90.1200.10">
    <property type="match status" value="1"/>
</dbReference>
<keyword evidence="1" id="KW-0594">Phospholipid biosynthesis</keyword>
<dbReference type="GO" id="GO:0005737">
    <property type="term" value="C:cytoplasm"/>
    <property type="evidence" value="ECO:0007669"/>
    <property type="project" value="TreeGrafter"/>
</dbReference>
<proteinExistence type="inferred from homology"/>
<evidence type="ECO:0000256" key="1">
    <source>
        <dbReference type="ARBA" id="ARBA00023209"/>
    </source>
</evidence>
<comment type="caution">
    <text evidence="4">The sequence shown here is derived from an EMBL/GenBank/DDBJ whole genome shotgun (WGS) entry which is preliminary data.</text>
</comment>